<protein>
    <submittedName>
        <fullName evidence="2">Uncharacterized protein</fullName>
    </submittedName>
</protein>
<dbReference type="AlphaFoldDB" id="J4D8P6"/>
<dbReference type="Proteomes" id="UP000003786">
    <property type="component" value="Chromosome 3"/>
</dbReference>
<gene>
    <name evidence="2" type="ORF">TOT_030000171</name>
</gene>
<dbReference type="EMBL" id="AP011948">
    <property type="protein sequence ID" value="BAM40910.1"/>
    <property type="molecule type" value="Genomic_DNA"/>
</dbReference>
<feature type="compositionally biased region" description="Low complexity" evidence="1">
    <location>
        <begin position="100"/>
        <end position="118"/>
    </location>
</feature>
<dbReference type="KEGG" id="tot:TOT_030000171"/>
<dbReference type="VEuPathDB" id="PiroplasmaDB:TOT_030000171"/>
<evidence type="ECO:0000313" key="2">
    <source>
        <dbReference type="EMBL" id="BAM40910.1"/>
    </source>
</evidence>
<sequence length="234" mass="26739">MTNNYIVLFYDLLNLRYYRNELVVNYYSDYIESLSRGKISYNRIFSINENSDDNNQTESTDVENFTYEHLKIKDIEKILMFDSSVAEAGSNSVNGCSVTSRESSNESSSSDSSSSELFVSENENSAMSNYISVPPHNRGRVTTTATMHKSAQKDFVYSGMTTSLSENSDRGNRARNNLIPDNKKSYNMFYINTSNNKWLLLFKESFEPNLLNILSSDQNSITHFGFGLLVNFYK</sequence>
<proteinExistence type="predicted"/>
<dbReference type="RefSeq" id="XP_009691211.1">
    <property type="nucleotide sequence ID" value="XM_009692916.1"/>
</dbReference>
<keyword evidence="3" id="KW-1185">Reference proteome</keyword>
<evidence type="ECO:0000313" key="3">
    <source>
        <dbReference type="Proteomes" id="UP000003786"/>
    </source>
</evidence>
<feature type="region of interest" description="Disordered" evidence="1">
    <location>
        <begin position="88"/>
        <end position="118"/>
    </location>
</feature>
<accession>J4D8P6</accession>
<reference evidence="2 3" key="1">
    <citation type="journal article" date="2012" name="MBio">
        <title>Comparative genome analysis of three eukaryotic parasites with differing abilities to transform leukocytes reveals key mediators of Theileria-induced leukocyte transformation.</title>
        <authorList>
            <person name="Hayashida K."/>
            <person name="Hara Y."/>
            <person name="Abe T."/>
            <person name="Yamasaki C."/>
            <person name="Toyoda A."/>
            <person name="Kosuge T."/>
            <person name="Suzuki Y."/>
            <person name="Sato Y."/>
            <person name="Kawashima S."/>
            <person name="Katayama T."/>
            <person name="Wakaguri H."/>
            <person name="Inoue N."/>
            <person name="Homma K."/>
            <person name="Tada-Umezaki M."/>
            <person name="Yagi Y."/>
            <person name="Fujii Y."/>
            <person name="Habara T."/>
            <person name="Kanehisa M."/>
            <person name="Watanabe H."/>
            <person name="Ito K."/>
            <person name="Gojobori T."/>
            <person name="Sugawara H."/>
            <person name="Imanishi T."/>
            <person name="Weir W."/>
            <person name="Gardner M."/>
            <person name="Pain A."/>
            <person name="Shiels B."/>
            <person name="Hattori M."/>
            <person name="Nene V."/>
            <person name="Sugimoto C."/>
        </authorList>
    </citation>
    <scope>NUCLEOTIDE SEQUENCE [LARGE SCALE GENOMIC DNA]</scope>
    <source>
        <strain evidence="2 3">Shintoku</strain>
    </source>
</reference>
<feature type="compositionally biased region" description="Polar residues" evidence="1">
    <location>
        <begin position="89"/>
        <end position="99"/>
    </location>
</feature>
<dbReference type="GeneID" id="20715369"/>
<evidence type="ECO:0000256" key="1">
    <source>
        <dbReference type="SAM" id="MobiDB-lite"/>
    </source>
</evidence>
<name>J4D8P6_THEOR</name>
<organism evidence="2 3">
    <name type="scientific">Theileria orientalis strain Shintoku</name>
    <dbReference type="NCBI Taxonomy" id="869250"/>
    <lineage>
        <taxon>Eukaryota</taxon>
        <taxon>Sar</taxon>
        <taxon>Alveolata</taxon>
        <taxon>Apicomplexa</taxon>
        <taxon>Aconoidasida</taxon>
        <taxon>Piroplasmida</taxon>
        <taxon>Theileriidae</taxon>
        <taxon>Theileria</taxon>
    </lineage>
</organism>